<dbReference type="EMBL" id="NPDV01000023">
    <property type="protein sequence ID" value="PJZ51532.1"/>
    <property type="molecule type" value="Genomic_DNA"/>
</dbReference>
<keyword evidence="4" id="KW-1185">Reference proteome</keyword>
<protein>
    <recommendedName>
        <fullName evidence="6">Lipoprotein</fullName>
    </recommendedName>
</protein>
<evidence type="ECO:0000313" key="5">
    <source>
        <dbReference type="Proteomes" id="UP000232188"/>
    </source>
</evidence>
<comment type="caution">
    <text evidence="2">The sequence shown here is derived from an EMBL/GenBank/DDBJ whole genome shotgun (WGS) entry which is preliminary data.</text>
</comment>
<name>A0A2M9YJ16_9LEPT</name>
<dbReference type="EMBL" id="NPDU01000070">
    <property type="protein sequence ID" value="PJZ60255.1"/>
    <property type="molecule type" value="Genomic_DNA"/>
</dbReference>
<evidence type="ECO:0000256" key="1">
    <source>
        <dbReference type="SAM" id="SignalP"/>
    </source>
</evidence>
<dbReference type="AlphaFoldDB" id="A0A2M9YJ16"/>
<evidence type="ECO:0000313" key="4">
    <source>
        <dbReference type="Proteomes" id="UP000232149"/>
    </source>
</evidence>
<dbReference type="Proteomes" id="UP000232149">
    <property type="component" value="Unassembled WGS sequence"/>
</dbReference>
<keyword evidence="1" id="KW-0732">Signal</keyword>
<sequence>MKKFKKIIISFCISILIFGFVSCQEENKGGINEGLLVIWSETILGSSGPYDSACQNPSESSILPLSAPVSITGNSKRYRMTTGPNGLKYSFTLSADYPACGVNLIIKNCLRPNIRATDSLVSCNQGTYSNYVSGGTQTCTIPSFANQQVLILIEPNSDQYPNISCATITFEALP</sequence>
<accession>A0A2M9YJ16</accession>
<reference evidence="4 5" key="1">
    <citation type="submission" date="2017-07" db="EMBL/GenBank/DDBJ databases">
        <title>Leptospira spp. isolated from tropical soils.</title>
        <authorList>
            <person name="Thibeaux R."/>
            <person name="Iraola G."/>
            <person name="Ferres I."/>
            <person name="Bierque E."/>
            <person name="Girault D."/>
            <person name="Soupe-Gilbert M.-E."/>
            <person name="Picardeau M."/>
            <person name="Goarant C."/>
        </authorList>
    </citation>
    <scope>NUCLEOTIDE SEQUENCE [LARGE SCALE GENOMIC DNA]</scope>
    <source>
        <strain evidence="2 5">FH2-B-C1</strain>
        <strain evidence="3 4">FH2-B-D1</strain>
    </source>
</reference>
<gene>
    <name evidence="3" type="ORF">CH376_19325</name>
    <name evidence="2" type="ORF">CH380_19805</name>
</gene>
<organism evidence="2 5">
    <name type="scientific">Leptospira adleri</name>
    <dbReference type="NCBI Taxonomy" id="2023186"/>
    <lineage>
        <taxon>Bacteria</taxon>
        <taxon>Pseudomonadati</taxon>
        <taxon>Spirochaetota</taxon>
        <taxon>Spirochaetia</taxon>
        <taxon>Leptospirales</taxon>
        <taxon>Leptospiraceae</taxon>
        <taxon>Leptospira</taxon>
    </lineage>
</organism>
<evidence type="ECO:0000313" key="2">
    <source>
        <dbReference type="EMBL" id="PJZ51532.1"/>
    </source>
</evidence>
<proteinExistence type="predicted"/>
<dbReference type="Proteomes" id="UP000232188">
    <property type="component" value="Unassembled WGS sequence"/>
</dbReference>
<dbReference type="RefSeq" id="WP_100787491.1">
    <property type="nucleotide sequence ID" value="NZ_NPDU01000070.1"/>
</dbReference>
<feature type="chain" id="PRO_5014754432" description="Lipoprotein" evidence="1">
    <location>
        <begin position="24"/>
        <end position="174"/>
    </location>
</feature>
<feature type="signal peptide" evidence="1">
    <location>
        <begin position="1"/>
        <end position="23"/>
    </location>
</feature>
<dbReference type="PROSITE" id="PS51257">
    <property type="entry name" value="PROKAR_LIPOPROTEIN"/>
    <property type="match status" value="1"/>
</dbReference>
<evidence type="ECO:0008006" key="6">
    <source>
        <dbReference type="Google" id="ProtNLM"/>
    </source>
</evidence>
<evidence type="ECO:0000313" key="3">
    <source>
        <dbReference type="EMBL" id="PJZ60255.1"/>
    </source>
</evidence>